<dbReference type="Pfam" id="PF01073">
    <property type="entry name" value="3Beta_HSD"/>
    <property type="match status" value="2"/>
</dbReference>
<feature type="domain" description="3-beta hydroxysteroid dehydrogenase/isomerase" evidence="10">
    <location>
        <begin position="9"/>
        <end position="106"/>
    </location>
</feature>
<evidence type="ECO:0000256" key="9">
    <source>
        <dbReference type="ARBA" id="ARBA00023136"/>
    </source>
</evidence>
<evidence type="ECO:0000256" key="1">
    <source>
        <dbReference type="ARBA" id="ARBA00004304"/>
    </source>
</evidence>
<accession>A0A8D0E212</accession>
<evidence type="ECO:0000256" key="3">
    <source>
        <dbReference type="ARBA" id="ARBA00009219"/>
    </source>
</evidence>
<evidence type="ECO:0000313" key="12">
    <source>
        <dbReference type="Proteomes" id="UP000694421"/>
    </source>
</evidence>
<dbReference type="GO" id="GO:0006694">
    <property type="term" value="P:steroid biosynthetic process"/>
    <property type="evidence" value="ECO:0007669"/>
    <property type="project" value="InterPro"/>
</dbReference>
<dbReference type="InterPro" id="IPR050177">
    <property type="entry name" value="Lipid_A_modif_metabolic_enz"/>
</dbReference>
<dbReference type="InterPro" id="IPR002225">
    <property type="entry name" value="3Beta_OHSteriod_DH/Estase"/>
</dbReference>
<proteinExistence type="inferred from homology"/>
<keyword evidence="12" id="KW-1185">Reference proteome</keyword>
<dbReference type="GO" id="GO:0016616">
    <property type="term" value="F:oxidoreductase activity, acting on the CH-OH group of donors, NAD or NADP as acceptor"/>
    <property type="evidence" value="ECO:0007669"/>
    <property type="project" value="InterPro"/>
</dbReference>
<protein>
    <recommendedName>
        <fullName evidence="10">3-beta hydroxysteroid dehydrogenase/isomerase domain-containing protein</fullName>
    </recommendedName>
</protein>
<dbReference type="AlphaFoldDB" id="A0A8D0E212"/>
<dbReference type="Proteomes" id="UP000694421">
    <property type="component" value="Unplaced"/>
</dbReference>
<keyword evidence="4" id="KW-0812">Transmembrane</keyword>
<name>A0A8D0E212_SALMN</name>
<feature type="domain" description="3-beta hydroxysteroid dehydrogenase/isomerase" evidence="10">
    <location>
        <begin position="128"/>
        <end position="314"/>
    </location>
</feature>
<evidence type="ECO:0000256" key="2">
    <source>
        <dbReference type="ARBA" id="ARBA00004389"/>
    </source>
</evidence>
<evidence type="ECO:0000256" key="7">
    <source>
        <dbReference type="ARBA" id="ARBA00023002"/>
    </source>
</evidence>
<evidence type="ECO:0000259" key="10">
    <source>
        <dbReference type="Pfam" id="PF01073"/>
    </source>
</evidence>
<dbReference type="GO" id="GO:0031966">
    <property type="term" value="C:mitochondrial membrane"/>
    <property type="evidence" value="ECO:0007669"/>
    <property type="project" value="UniProtKB-SubCell"/>
</dbReference>
<dbReference type="PANTHER" id="PTHR43245">
    <property type="entry name" value="BIFUNCTIONAL POLYMYXIN RESISTANCE PROTEIN ARNA"/>
    <property type="match status" value="1"/>
</dbReference>
<dbReference type="PANTHER" id="PTHR43245:SF51">
    <property type="entry name" value="SHORT CHAIN DEHYDROGENASE_REDUCTASE FAMILY 42E, MEMBER 2"/>
    <property type="match status" value="1"/>
</dbReference>
<reference evidence="11" key="1">
    <citation type="submission" date="2025-08" db="UniProtKB">
        <authorList>
            <consortium name="Ensembl"/>
        </authorList>
    </citation>
    <scope>IDENTIFICATION</scope>
</reference>
<evidence type="ECO:0000256" key="4">
    <source>
        <dbReference type="ARBA" id="ARBA00022692"/>
    </source>
</evidence>
<keyword evidence="8" id="KW-0496">Mitochondrion</keyword>
<dbReference type="OMA" id="GGKFYFV"/>
<organism evidence="11 12">
    <name type="scientific">Salvator merianae</name>
    <name type="common">Argentine black and white tegu</name>
    <name type="synonym">Tupinambis merianae</name>
    <dbReference type="NCBI Taxonomy" id="96440"/>
    <lineage>
        <taxon>Eukaryota</taxon>
        <taxon>Metazoa</taxon>
        <taxon>Chordata</taxon>
        <taxon>Craniata</taxon>
        <taxon>Vertebrata</taxon>
        <taxon>Euteleostomi</taxon>
        <taxon>Lepidosauria</taxon>
        <taxon>Squamata</taxon>
        <taxon>Bifurcata</taxon>
        <taxon>Unidentata</taxon>
        <taxon>Episquamata</taxon>
        <taxon>Laterata</taxon>
        <taxon>Teiioidea</taxon>
        <taxon>Teiidae</taxon>
        <taxon>Salvator</taxon>
    </lineage>
</organism>
<dbReference type="InterPro" id="IPR036291">
    <property type="entry name" value="NAD(P)-bd_dom_sf"/>
</dbReference>
<dbReference type="SUPFAM" id="SSF51735">
    <property type="entry name" value="NAD(P)-binding Rossmann-fold domains"/>
    <property type="match status" value="1"/>
</dbReference>
<keyword evidence="6" id="KW-1133">Transmembrane helix</keyword>
<dbReference type="FunFam" id="3.40.50.720:FF:000220">
    <property type="entry name" value="3 beta-hydroxysteroid dehydrogenase/Delta 5--&gt;4-isomerase type 1"/>
    <property type="match status" value="1"/>
</dbReference>
<evidence type="ECO:0000256" key="8">
    <source>
        <dbReference type="ARBA" id="ARBA00023128"/>
    </source>
</evidence>
<dbReference type="GO" id="GO:0005789">
    <property type="term" value="C:endoplasmic reticulum membrane"/>
    <property type="evidence" value="ECO:0007669"/>
    <property type="project" value="UniProtKB-SubCell"/>
</dbReference>
<comment type="subcellular location">
    <subcellularLocation>
        <location evidence="2">Endoplasmic reticulum membrane</location>
        <topology evidence="2">Single-pass membrane protein</topology>
    </subcellularLocation>
    <subcellularLocation>
        <location evidence="1">Mitochondrion membrane</location>
        <topology evidence="1">Single-pass membrane protein</topology>
    </subcellularLocation>
</comment>
<keyword evidence="5" id="KW-0256">Endoplasmic reticulum</keyword>
<keyword evidence="9" id="KW-0472">Membrane</keyword>
<dbReference type="Gene3D" id="3.40.50.720">
    <property type="entry name" value="NAD(P)-binding Rossmann-like Domain"/>
    <property type="match status" value="2"/>
</dbReference>
<evidence type="ECO:0000256" key="5">
    <source>
        <dbReference type="ARBA" id="ARBA00022824"/>
    </source>
</evidence>
<dbReference type="GeneTree" id="ENSGT00940000155444"/>
<comment type="similarity">
    <text evidence="3">Belongs to the 3-beta-HSD family.</text>
</comment>
<keyword evidence="7" id="KW-0560">Oxidoreductase</keyword>
<evidence type="ECO:0000256" key="6">
    <source>
        <dbReference type="ARBA" id="ARBA00022989"/>
    </source>
</evidence>
<evidence type="ECO:0000313" key="11">
    <source>
        <dbReference type="Ensembl" id="ENSSMRP00000024985.1"/>
    </source>
</evidence>
<sequence length="405" mass="45991">MALAGSTCLVTGAGGFLGQRIICQLLEEQEGLAEIRALDKAFSSSALQNFQQLKTKTLLTILEGDIRDTAFLQSAVLGVSFVIHSASIIDTLGCIDRQTLWDINVRVATEKSPVCLHSLVWCTESSIFIQLLFRGTQLLLETCLHNDVQYFIYTSSIEVTGPNSKGDPIYKGDEDTKYQITKGMPYAETKREAEKIVLESDGLPLKNGHRFVTCSLRPTYIFGEESSFFLHHLDDSIQNKNVFLRISRKEALVNPVYVGNAAWAHIQAAKAMKDPEKVKSIRGKFYFISDDTPHLSYADFNYELTKEMGFGVEAKPQMPLTVLYYYALFLEIVSFLLKPFVRYVPTINRHLVILLNTPFTLSYRKAQRDFGYFPHYTWEEAKQRTCQWVAKIAPQRAEYLKNKSV</sequence>
<dbReference type="Ensembl" id="ENSSMRT00000029251.1">
    <property type="protein sequence ID" value="ENSSMRP00000024985.1"/>
    <property type="gene ID" value="ENSSMRG00000019315.1"/>
</dbReference>
<reference evidence="11" key="2">
    <citation type="submission" date="2025-09" db="UniProtKB">
        <authorList>
            <consortium name="Ensembl"/>
        </authorList>
    </citation>
    <scope>IDENTIFICATION</scope>
</reference>